<name>A0A377HX04_9PAST</name>
<accession>A0A377HX04</accession>
<sequence>MSKYISKHYFKILLLVFSVSTILALGYQPHSIRHLLGKTIFLWLVLYFTYKTNKKLFYISSSIIFIMSLLYMPQAIMLGPISTGILISLFETNTTESIEYLSNIPSDIYFYCLLYVALFILLIMASKQASKQATVTSLNIKIISS</sequence>
<keyword evidence="3" id="KW-1185">Reference proteome</keyword>
<keyword evidence="1" id="KW-1133">Transmembrane helix</keyword>
<evidence type="ECO:0000313" key="3">
    <source>
        <dbReference type="Proteomes" id="UP000254329"/>
    </source>
</evidence>
<reference evidence="2 3" key="1">
    <citation type="submission" date="2018-06" db="EMBL/GenBank/DDBJ databases">
        <authorList>
            <consortium name="Pathogen Informatics"/>
            <person name="Doyle S."/>
        </authorList>
    </citation>
    <scope>NUCLEOTIDE SEQUENCE [LARGE SCALE GENOMIC DNA]</scope>
    <source>
        <strain evidence="2 3">NCTC1659</strain>
    </source>
</reference>
<protein>
    <submittedName>
        <fullName evidence="2">Putative phosphoethanolamine transferase</fullName>
    </submittedName>
</protein>
<dbReference type="RefSeq" id="WP_147285000.1">
    <property type="nucleotide sequence ID" value="NZ_MUXZ01000018.1"/>
</dbReference>
<dbReference type="AlphaFoldDB" id="A0A377HX04"/>
<dbReference type="GO" id="GO:0016740">
    <property type="term" value="F:transferase activity"/>
    <property type="evidence" value="ECO:0007669"/>
    <property type="project" value="UniProtKB-KW"/>
</dbReference>
<feature type="transmembrane region" description="Helical" evidence="1">
    <location>
        <begin position="12"/>
        <end position="28"/>
    </location>
</feature>
<gene>
    <name evidence="2" type="ORF">NCTC1659_02174</name>
</gene>
<feature type="transmembrane region" description="Helical" evidence="1">
    <location>
        <begin position="108"/>
        <end position="125"/>
    </location>
</feature>
<organism evidence="2 3">
    <name type="scientific">Canicola haemoglobinophilus</name>
    <dbReference type="NCBI Taxonomy" id="733"/>
    <lineage>
        <taxon>Bacteria</taxon>
        <taxon>Pseudomonadati</taxon>
        <taxon>Pseudomonadota</taxon>
        <taxon>Gammaproteobacteria</taxon>
        <taxon>Pasteurellales</taxon>
        <taxon>Pasteurellaceae</taxon>
        <taxon>Canicola</taxon>
    </lineage>
</organism>
<proteinExistence type="predicted"/>
<keyword evidence="2" id="KW-0808">Transferase</keyword>
<feature type="transmembrane region" description="Helical" evidence="1">
    <location>
        <begin position="34"/>
        <end position="50"/>
    </location>
</feature>
<dbReference type="Proteomes" id="UP000254329">
    <property type="component" value="Unassembled WGS sequence"/>
</dbReference>
<evidence type="ECO:0000256" key="1">
    <source>
        <dbReference type="SAM" id="Phobius"/>
    </source>
</evidence>
<keyword evidence="1" id="KW-0812">Transmembrane</keyword>
<keyword evidence="1" id="KW-0472">Membrane</keyword>
<dbReference type="EMBL" id="UGHF01000001">
    <property type="protein sequence ID" value="STO60873.1"/>
    <property type="molecule type" value="Genomic_DNA"/>
</dbReference>
<evidence type="ECO:0000313" key="2">
    <source>
        <dbReference type="EMBL" id="STO60873.1"/>
    </source>
</evidence>
<feature type="transmembrane region" description="Helical" evidence="1">
    <location>
        <begin position="62"/>
        <end position="88"/>
    </location>
</feature>